<comment type="caution">
    <text evidence="3">The sequence shown here is derived from an EMBL/GenBank/DDBJ whole genome shotgun (WGS) entry which is preliminary data.</text>
</comment>
<keyword evidence="4" id="KW-1185">Reference proteome</keyword>
<feature type="transmembrane region" description="Helical" evidence="2">
    <location>
        <begin position="78"/>
        <end position="104"/>
    </location>
</feature>
<keyword evidence="2" id="KW-0472">Membrane</keyword>
<feature type="transmembrane region" description="Helical" evidence="2">
    <location>
        <begin position="12"/>
        <end position="32"/>
    </location>
</feature>
<reference evidence="4" key="1">
    <citation type="submission" date="2017-04" db="EMBL/GenBank/DDBJ databases">
        <title>Plasmodium gonderi genome.</title>
        <authorList>
            <person name="Arisue N."/>
            <person name="Honma H."/>
            <person name="Kawai S."/>
            <person name="Tougan T."/>
            <person name="Tanabe K."/>
            <person name="Horii T."/>
        </authorList>
    </citation>
    <scope>NUCLEOTIDE SEQUENCE [LARGE SCALE GENOMIC DNA]</scope>
    <source>
        <strain evidence="4">ATCC 30045</strain>
    </source>
</reference>
<feature type="region of interest" description="Disordered" evidence="1">
    <location>
        <begin position="859"/>
        <end position="908"/>
    </location>
</feature>
<feature type="compositionally biased region" description="Acidic residues" evidence="1">
    <location>
        <begin position="877"/>
        <end position="886"/>
    </location>
</feature>
<name>A0A1Y1JCS4_PLAGO</name>
<feature type="transmembrane region" description="Helical" evidence="2">
    <location>
        <begin position="150"/>
        <end position="177"/>
    </location>
</feature>
<sequence length="1313" mass="154609">MKKSTKFMNLFLLNSICSLILLIFMEIFFFLLDGINTFEFINIQERISQMIWCSFFVMQIGVLKIEEVFSKNKNGKQIICIHYLFIIYMFLFPLSSALLFTSALSWTKIVYFTYILSLSTSIKIRGLLFICTVTLITGFLRFYHSMPSFIIILCFTVLLLIHILICILIHIALYILAKQIASIKKKPLCAFDTIEPYFQELEKKAILIRNNLIYCQQNNISVDILGNNLFEYEMNDSIKKIKTINKSRIKVGEYSDNLISVQYEDPLDVSDVNCSIINNFHLEVNKINIQNESVSSCQMEGEGVREEYKTEESICTRNMEDRNMEDRNMEDRNMGDRKMQDGKMQEGKKEYRKKVCPSENFPNGNFSQRKNSIRSINTKGEKDLLFDSHTKNHTSSSVDKTGHLGNNLHNVQHLPSRRHRNRLSKSNIYHLNSANVNPFGKKLDKLNNKNYEETSKKEIIHRHFSLLRSGFGKFHRRKNILLSEELKNKINYIYFNRDGKVKQSKIIPLYVLERHNLSNISTYLRNNNISTIFDNYYKIFTLLEEKSLLEIGDNMQEVVKWNLLRSLRDKKQEKSREGAVTARENQIGNSFFINEKHKNSRYCVIRNNDNVGKDIKFSFSNFDTLRTKKKGQSSSYNHYTSSMSVVDSDIEERQNQMKDMCQNSTRLFYLLQGAQTEGEAAKRSHITDLNAKIKENPIYHFESSNSNNDNRDMICIRDKGHFYVNKSKKKETNVILPQESSDNNLPSSNNAFYIDDVLDESSTSEIDEQSDHDASATCVTFSNESLHKTRKGKCDKKAIGFENHSVNNCVLNEINLKERNLNGKEKKKEHATRCLRAFSSLQTSSCYRVGHMKRNVSNLDDGMITEQPGHERTNGDREEEEEEEIEKDNGKNYFHSTGGEKGPDKTEKKKSNCYYVTKLSLKKKKKKQKKRDSEIDVKKSLFLEFYDAISINYKEKPHNMEKKKTKKKKTMMMCHNWKKLILFMNPIGNILEYTKSWCAKCTKGRKYWKKYNDTFYTSEWKYNMQDNELDYILKYKNFTKWYKYWVKGVLFDYYKSAYLLNMLLLLLNVLTIYVQMQMFYFFLEVDHRELKSPNLFYLEKPVLVITKYNLNNSIDIRIFNRFLWMRIPTQIILNVLFLLPSLMVKNYRSVKLLNIFAILNCLVNTFFGIIDIIYSINSRIYNMKELYTILNYYNMFDIFLVGKLITSIFLIPFITNFNEYKTNMLVCFSCFAYIATFYYAFNPFSFSIKLMYITNFVVLIATAMSTVYYSGLITKSRKMLFVKYVLPYFIYLTFLNTDPNIQMQIKEKRRRNA</sequence>
<evidence type="ECO:0000313" key="3">
    <source>
        <dbReference type="EMBL" id="GAW80329.1"/>
    </source>
</evidence>
<dbReference type="EMBL" id="BDQF01000008">
    <property type="protein sequence ID" value="GAW80329.1"/>
    <property type="molecule type" value="Genomic_DNA"/>
</dbReference>
<feature type="transmembrane region" description="Helical" evidence="2">
    <location>
        <begin position="1250"/>
        <end position="1269"/>
    </location>
</feature>
<feature type="transmembrane region" description="Helical" evidence="2">
    <location>
        <begin position="1123"/>
        <end position="1143"/>
    </location>
</feature>
<protein>
    <recommendedName>
        <fullName evidence="5">Transporter</fullName>
    </recommendedName>
</protein>
<gene>
    <name evidence="3" type="ORF">PGO_072440</name>
</gene>
<feature type="transmembrane region" description="Helical" evidence="2">
    <location>
        <begin position="124"/>
        <end position="143"/>
    </location>
</feature>
<feature type="transmembrane region" description="Helical" evidence="2">
    <location>
        <begin position="1220"/>
        <end position="1241"/>
    </location>
</feature>
<organism evidence="3 4">
    <name type="scientific">Plasmodium gonderi</name>
    <dbReference type="NCBI Taxonomy" id="77519"/>
    <lineage>
        <taxon>Eukaryota</taxon>
        <taxon>Sar</taxon>
        <taxon>Alveolata</taxon>
        <taxon>Apicomplexa</taxon>
        <taxon>Aconoidasida</taxon>
        <taxon>Haemosporida</taxon>
        <taxon>Plasmodiidae</taxon>
        <taxon>Plasmodium</taxon>
        <taxon>Plasmodium (Plasmodium)</taxon>
    </lineage>
</organism>
<feature type="transmembrane region" description="Helical" evidence="2">
    <location>
        <begin position="1058"/>
        <end position="1083"/>
    </location>
</feature>
<evidence type="ECO:0000256" key="1">
    <source>
        <dbReference type="SAM" id="MobiDB-lite"/>
    </source>
</evidence>
<dbReference type="OrthoDB" id="392416at2759"/>
<keyword evidence="2" id="KW-0812">Transmembrane</keyword>
<feature type="transmembrane region" description="Helical" evidence="2">
    <location>
        <begin position="47"/>
        <end position="66"/>
    </location>
</feature>
<keyword evidence="2" id="KW-1133">Transmembrane helix</keyword>
<evidence type="ECO:0000313" key="4">
    <source>
        <dbReference type="Proteomes" id="UP000195521"/>
    </source>
</evidence>
<dbReference type="Proteomes" id="UP000195521">
    <property type="component" value="Unassembled WGS sequence"/>
</dbReference>
<evidence type="ECO:0000256" key="2">
    <source>
        <dbReference type="SAM" id="Phobius"/>
    </source>
</evidence>
<accession>A0A1Y1JCS4</accession>
<proteinExistence type="predicted"/>
<feature type="transmembrane region" description="Helical" evidence="2">
    <location>
        <begin position="1195"/>
        <end position="1214"/>
    </location>
</feature>
<dbReference type="OMA" id="CQQNNIS"/>
<dbReference type="GeneID" id="39747042"/>
<evidence type="ECO:0008006" key="5">
    <source>
        <dbReference type="Google" id="ProtNLM"/>
    </source>
</evidence>
<feature type="transmembrane region" description="Helical" evidence="2">
    <location>
        <begin position="1155"/>
        <end position="1174"/>
    </location>
</feature>
<dbReference type="RefSeq" id="XP_028542918.1">
    <property type="nucleotide sequence ID" value="XM_028687117.1"/>
</dbReference>